<dbReference type="EMBL" id="BDSP01000248">
    <property type="protein sequence ID" value="GAX26552.1"/>
    <property type="molecule type" value="Genomic_DNA"/>
</dbReference>
<dbReference type="GO" id="GO:0019888">
    <property type="term" value="F:protein phosphatase regulator activity"/>
    <property type="evidence" value="ECO:0007669"/>
    <property type="project" value="InterPro"/>
</dbReference>
<dbReference type="GO" id="GO:0030289">
    <property type="term" value="C:protein phosphatase 4 complex"/>
    <property type="evidence" value="ECO:0007669"/>
    <property type="project" value="InterPro"/>
</dbReference>
<feature type="compositionally biased region" description="Polar residues" evidence="2">
    <location>
        <begin position="493"/>
        <end position="506"/>
    </location>
</feature>
<dbReference type="OrthoDB" id="341898at2759"/>
<accession>A0A1Z5KKF1</accession>
<feature type="compositionally biased region" description="Pro residues" evidence="2">
    <location>
        <begin position="385"/>
        <end position="395"/>
    </location>
</feature>
<proteinExistence type="inferred from homology"/>
<organism evidence="3 4">
    <name type="scientific">Fistulifera solaris</name>
    <name type="common">Oleaginous diatom</name>
    <dbReference type="NCBI Taxonomy" id="1519565"/>
    <lineage>
        <taxon>Eukaryota</taxon>
        <taxon>Sar</taxon>
        <taxon>Stramenopiles</taxon>
        <taxon>Ochrophyta</taxon>
        <taxon>Bacillariophyta</taxon>
        <taxon>Bacillariophyceae</taxon>
        <taxon>Bacillariophycidae</taxon>
        <taxon>Naviculales</taxon>
        <taxon>Naviculaceae</taxon>
        <taxon>Fistulifera</taxon>
    </lineage>
</organism>
<feature type="compositionally biased region" description="Basic and acidic residues" evidence="2">
    <location>
        <begin position="654"/>
        <end position="663"/>
    </location>
</feature>
<feature type="region of interest" description="Disordered" evidence="2">
    <location>
        <begin position="363"/>
        <end position="402"/>
    </location>
</feature>
<feature type="region of interest" description="Disordered" evidence="2">
    <location>
        <begin position="121"/>
        <end position="159"/>
    </location>
</feature>
<evidence type="ECO:0000313" key="3">
    <source>
        <dbReference type="EMBL" id="GAX26552.1"/>
    </source>
</evidence>
<reference evidence="3 4" key="1">
    <citation type="journal article" date="2015" name="Plant Cell">
        <title>Oil accumulation by the oleaginous diatom Fistulifera solaris as revealed by the genome and transcriptome.</title>
        <authorList>
            <person name="Tanaka T."/>
            <person name="Maeda Y."/>
            <person name="Veluchamy A."/>
            <person name="Tanaka M."/>
            <person name="Abida H."/>
            <person name="Marechal E."/>
            <person name="Bowler C."/>
            <person name="Muto M."/>
            <person name="Sunaga Y."/>
            <person name="Tanaka M."/>
            <person name="Yoshino T."/>
            <person name="Taniguchi T."/>
            <person name="Fukuda Y."/>
            <person name="Nemoto M."/>
            <person name="Matsumoto M."/>
            <person name="Wong P.S."/>
            <person name="Aburatani S."/>
            <person name="Fujibuchi W."/>
        </authorList>
    </citation>
    <scope>NUCLEOTIDE SEQUENCE [LARGE SCALE GENOMIC DNA]</scope>
    <source>
        <strain evidence="3 4">JPCC DA0580</strain>
    </source>
</reference>
<feature type="region of interest" description="Disordered" evidence="2">
    <location>
        <begin position="542"/>
        <end position="590"/>
    </location>
</feature>
<evidence type="ECO:0000313" key="4">
    <source>
        <dbReference type="Proteomes" id="UP000198406"/>
    </source>
</evidence>
<keyword evidence="4" id="KW-1185">Reference proteome</keyword>
<feature type="region of interest" description="Disordered" evidence="2">
    <location>
        <begin position="625"/>
        <end position="676"/>
    </location>
</feature>
<name>A0A1Z5KKF1_FISSO</name>
<feature type="region of interest" description="Disordered" evidence="2">
    <location>
        <begin position="296"/>
        <end position="351"/>
    </location>
</feature>
<feature type="region of interest" description="Disordered" evidence="2">
    <location>
        <begin position="1"/>
        <end position="43"/>
    </location>
</feature>
<feature type="compositionally biased region" description="Low complexity" evidence="2">
    <location>
        <begin position="625"/>
        <end position="647"/>
    </location>
</feature>
<feature type="compositionally biased region" description="Low complexity" evidence="2">
    <location>
        <begin position="664"/>
        <end position="676"/>
    </location>
</feature>
<evidence type="ECO:0000256" key="2">
    <source>
        <dbReference type="SAM" id="MobiDB-lite"/>
    </source>
</evidence>
<feature type="compositionally biased region" description="Polar residues" evidence="2">
    <location>
        <begin position="9"/>
        <end position="30"/>
    </location>
</feature>
<dbReference type="InterPro" id="IPR015267">
    <property type="entry name" value="PPP4R2"/>
</dbReference>
<feature type="compositionally biased region" description="Basic and acidic residues" evidence="2">
    <location>
        <begin position="305"/>
        <end position="322"/>
    </location>
</feature>
<feature type="compositionally biased region" description="Acidic residues" evidence="2">
    <location>
        <begin position="564"/>
        <end position="573"/>
    </location>
</feature>
<comment type="caution">
    <text evidence="3">The sequence shown here is derived from an EMBL/GenBank/DDBJ whole genome shotgun (WGS) entry which is preliminary data.</text>
</comment>
<protein>
    <submittedName>
        <fullName evidence="3">Uncharacterized protein</fullName>
    </submittedName>
</protein>
<dbReference type="InParanoid" id="A0A1Z5KKF1"/>
<comment type="similarity">
    <text evidence="1">Belongs to the PPP4R2 family.</text>
</comment>
<feature type="compositionally biased region" description="Basic and acidic residues" evidence="2">
    <location>
        <begin position="139"/>
        <end position="150"/>
    </location>
</feature>
<dbReference type="AlphaFoldDB" id="A0A1Z5KKF1"/>
<gene>
    <name evidence="3" type="ORF">FisN_21Lh018</name>
</gene>
<dbReference type="Pfam" id="PF09184">
    <property type="entry name" value="PPP4R2"/>
    <property type="match status" value="1"/>
</dbReference>
<dbReference type="Proteomes" id="UP000198406">
    <property type="component" value="Unassembled WGS sequence"/>
</dbReference>
<evidence type="ECO:0000256" key="1">
    <source>
        <dbReference type="ARBA" id="ARBA00009207"/>
    </source>
</evidence>
<sequence>MSAAVVTTREPSPTSSAEETACSPRSTSNKQQPQQTPQQHSASLVDEQMSFPNLKNELDETRHDNRYSPLNTNRAATADTAEIVLVKPQPKRFTPCNTSSPLPAEAKRILTQVAQTGQCTHLPWSIGSSSHNLPRKRPRTETQQHRKQDDYDTNDAESPNYNSLQQVLRVSVQAVLEFFYNTKGGYKLAPAERLRYRTSASSVEHLSTDPPEPTSKTTPATTVITKTLEEQIFQQRVQRLLSALEQTSVTDGQAPFTVQRIAEVLVAPERYYTQTHKLCNCLEKLFLVTASASAFGGMDGGDTAQTRKEARERAALEDEKSRFHSHYLRRQHHHHLQQQSSSPPLSPTNTMTALQRYSPEISSPEYAISGSPDRTTTILYHSPSSPSPTSPPPPESSAEDAAREVLEAAARASLRTKFDHVGLVDQGNHKRDVAARMMMSESSRGLTNSPPPPSVSSMAVAAHLTGHGSSLLRTQQHHHHEPTTELGRALACSSPTNGATPTSPSSLIFPESMHTNHLSMLRGTTLSGLTPLELAAFSATDLNNSSSNNKDADLESRSSASSDIDSESDDISLDDSASDRSDGSSDPEPLTTRAMVWRQQQQQRLSQSQRLQLWSSLQVQQQLASTNSNVSALNSSSSNNLSNSNANEGGDSEGPPHESRTDDSGGSDSSMSDMTD</sequence>
<feature type="compositionally biased region" description="Basic residues" evidence="2">
    <location>
        <begin position="323"/>
        <end position="336"/>
    </location>
</feature>
<feature type="region of interest" description="Disordered" evidence="2">
    <location>
        <begin position="473"/>
        <end position="507"/>
    </location>
</feature>